<dbReference type="AlphaFoldDB" id="A0AAN8UL62"/>
<dbReference type="GO" id="GO:0140359">
    <property type="term" value="F:ABC-type transporter activity"/>
    <property type="evidence" value="ECO:0007669"/>
    <property type="project" value="InterPro"/>
</dbReference>
<feature type="transmembrane region" description="Helical" evidence="9">
    <location>
        <begin position="500"/>
        <end position="520"/>
    </location>
</feature>
<dbReference type="PANTHER" id="PTHR48041:SF22">
    <property type="entry name" value="ABC TRANSPORTER G FAMILY MEMBER 9"/>
    <property type="match status" value="1"/>
</dbReference>
<dbReference type="EMBL" id="JBAMMX010000023">
    <property type="protein sequence ID" value="KAK6917510.1"/>
    <property type="molecule type" value="Genomic_DNA"/>
</dbReference>
<evidence type="ECO:0000256" key="7">
    <source>
        <dbReference type="ARBA" id="ARBA00022989"/>
    </source>
</evidence>
<dbReference type="InterPro" id="IPR017871">
    <property type="entry name" value="ABC_transporter-like_CS"/>
</dbReference>
<evidence type="ECO:0000256" key="5">
    <source>
        <dbReference type="ARBA" id="ARBA00022741"/>
    </source>
</evidence>
<dbReference type="Pfam" id="PF19055">
    <property type="entry name" value="ABC2_membrane_7"/>
    <property type="match status" value="1"/>
</dbReference>
<dbReference type="InterPro" id="IPR035897">
    <property type="entry name" value="Toll_tir_struct_dom_sf"/>
</dbReference>
<gene>
    <name evidence="12" type="ORF">RJ641_018261</name>
</gene>
<evidence type="ECO:0000256" key="3">
    <source>
        <dbReference type="ARBA" id="ARBA00022448"/>
    </source>
</evidence>
<evidence type="ECO:0000313" key="13">
    <source>
        <dbReference type="Proteomes" id="UP001370490"/>
    </source>
</evidence>
<comment type="similarity">
    <text evidence="2">Belongs to the ABC transporter superfamily. ABCG family. Eye pigment precursor importer (TC 3.A.1.204) subfamily.</text>
</comment>
<evidence type="ECO:0000256" key="6">
    <source>
        <dbReference type="ARBA" id="ARBA00022840"/>
    </source>
</evidence>
<sequence>MCRQVLLRSRVVDKIAPFSSRAMPRPPCDVFINHRGIDTKRSVAGLLYHHLNRLKLRPFLDSKNMKPGDKLYEKIDTAICNCKVGVAVFSPRYCESYFCLHELALLMESRKRVIPIFCDVKPSELRVKNNGWFCPAKQIERFSWALEEAKYTVGLTFDSSTGIQAKKKGRFLGGSSKFEERQILKDITGAVCPGELLAILGPSGSGKTTLLTALGGRLSGHVEGIISYNGESFSNSMRRRTGFVIQDSILYPHLTVTETLVYTALLRLPNSITKQEKIEQALVVIEQLGLTQCKNSLIGGQHLRGISGGERKRVCIGEELLINPSLLLLDEPTSGLDSTMASRIVFMLWKMSRSGRTIVMSIHQPSSRLFYMFEKILLLSEGHSLYFGKGESVMDYFSSIGYAPSIAMNPSDFLLDLANGVYSGKEGEGIALKQTLISAYENNLLLHLKAQLHSIACECQHGFEDGIFDQWSTTWWQQFEVLLQRSLKERRFESFRGVKIAQIIIVSTLVSLLWCRSYYIEDQVGLLFFYSSFWGFFPLYKAIWTFPKERLMLTKERSSHMYRLSSYFLARIVSDLPMEIALPTMFLTITYWITILRPTFANFLFALSIILFNVFVAQGLGLAIGALVMDTPTANTLGSVLMMASNLAGGYFTSNVPEFMSWVKYFSLIHHTYLLLVRSQFKPDQTYTCGANMSCLAGDIPRIKVMESERSEISVMALAIMFIGFRLVAYLALRNVGVVHK</sequence>
<dbReference type="GO" id="GO:0005524">
    <property type="term" value="F:ATP binding"/>
    <property type="evidence" value="ECO:0007669"/>
    <property type="project" value="UniProtKB-KW"/>
</dbReference>
<keyword evidence="4 9" id="KW-0812">Transmembrane</keyword>
<dbReference type="InterPro" id="IPR003439">
    <property type="entry name" value="ABC_transporter-like_ATP-bd"/>
</dbReference>
<dbReference type="Gene3D" id="3.40.50.300">
    <property type="entry name" value="P-loop containing nucleotide triphosphate hydrolases"/>
    <property type="match status" value="1"/>
</dbReference>
<accession>A0AAN8UL62</accession>
<dbReference type="InterPro" id="IPR000157">
    <property type="entry name" value="TIR_dom"/>
</dbReference>
<keyword evidence="6" id="KW-0067">ATP-binding</keyword>
<dbReference type="GO" id="GO:0007165">
    <property type="term" value="P:signal transduction"/>
    <property type="evidence" value="ECO:0007669"/>
    <property type="project" value="InterPro"/>
</dbReference>
<dbReference type="InterPro" id="IPR027417">
    <property type="entry name" value="P-loop_NTPase"/>
</dbReference>
<dbReference type="PROSITE" id="PS00211">
    <property type="entry name" value="ABC_TRANSPORTER_1"/>
    <property type="match status" value="1"/>
</dbReference>
<name>A0AAN8UL62_9MAGN</name>
<feature type="transmembrane region" description="Helical" evidence="9">
    <location>
        <begin position="605"/>
        <end position="629"/>
    </location>
</feature>
<dbReference type="SMART" id="SM00382">
    <property type="entry name" value="AAA"/>
    <property type="match status" value="1"/>
</dbReference>
<dbReference type="Pfam" id="PF00005">
    <property type="entry name" value="ABC_tran"/>
    <property type="match status" value="1"/>
</dbReference>
<dbReference type="Pfam" id="PF13676">
    <property type="entry name" value="TIR_2"/>
    <property type="match status" value="1"/>
</dbReference>
<protein>
    <submittedName>
        <fullName evidence="12">Toll/interleukin-1 receptor homology (TIR) domain</fullName>
    </submittedName>
</protein>
<keyword evidence="5" id="KW-0547">Nucleotide-binding</keyword>
<dbReference type="PROSITE" id="PS50893">
    <property type="entry name" value="ABC_TRANSPORTER_2"/>
    <property type="match status" value="1"/>
</dbReference>
<dbReference type="SUPFAM" id="SSF52200">
    <property type="entry name" value="Toll/Interleukin receptor TIR domain"/>
    <property type="match status" value="1"/>
</dbReference>
<keyword evidence="3" id="KW-0813">Transport</keyword>
<reference evidence="12 13" key="1">
    <citation type="submission" date="2023-12" db="EMBL/GenBank/DDBJ databases">
        <title>A high-quality genome assembly for Dillenia turbinata (Dilleniales).</title>
        <authorList>
            <person name="Chanderbali A."/>
        </authorList>
    </citation>
    <scope>NUCLEOTIDE SEQUENCE [LARGE SCALE GENOMIC DNA]</scope>
    <source>
        <strain evidence="12">LSX21</strain>
        <tissue evidence="12">Leaf</tissue>
    </source>
</reference>
<evidence type="ECO:0000256" key="2">
    <source>
        <dbReference type="ARBA" id="ARBA00005814"/>
    </source>
</evidence>
<dbReference type="SMART" id="SM00255">
    <property type="entry name" value="TIR"/>
    <property type="match status" value="1"/>
</dbReference>
<dbReference type="GO" id="GO:0005886">
    <property type="term" value="C:plasma membrane"/>
    <property type="evidence" value="ECO:0007669"/>
    <property type="project" value="TreeGrafter"/>
</dbReference>
<evidence type="ECO:0000256" key="4">
    <source>
        <dbReference type="ARBA" id="ARBA00022692"/>
    </source>
</evidence>
<dbReference type="InterPro" id="IPR043926">
    <property type="entry name" value="ABCG_dom"/>
</dbReference>
<organism evidence="12 13">
    <name type="scientific">Dillenia turbinata</name>
    <dbReference type="NCBI Taxonomy" id="194707"/>
    <lineage>
        <taxon>Eukaryota</taxon>
        <taxon>Viridiplantae</taxon>
        <taxon>Streptophyta</taxon>
        <taxon>Embryophyta</taxon>
        <taxon>Tracheophyta</taxon>
        <taxon>Spermatophyta</taxon>
        <taxon>Magnoliopsida</taxon>
        <taxon>eudicotyledons</taxon>
        <taxon>Gunneridae</taxon>
        <taxon>Pentapetalae</taxon>
        <taxon>Dilleniales</taxon>
        <taxon>Dilleniaceae</taxon>
        <taxon>Dillenia</taxon>
    </lineage>
</organism>
<dbReference type="PANTHER" id="PTHR48041">
    <property type="entry name" value="ABC TRANSPORTER G FAMILY MEMBER 28"/>
    <property type="match status" value="1"/>
</dbReference>
<dbReference type="InterPro" id="IPR013525">
    <property type="entry name" value="ABC2_TM"/>
</dbReference>
<evidence type="ECO:0000256" key="1">
    <source>
        <dbReference type="ARBA" id="ARBA00004141"/>
    </source>
</evidence>
<dbReference type="PROSITE" id="PS50104">
    <property type="entry name" value="TIR"/>
    <property type="match status" value="1"/>
</dbReference>
<evidence type="ECO:0000256" key="8">
    <source>
        <dbReference type="ARBA" id="ARBA00023136"/>
    </source>
</evidence>
<feature type="domain" description="TIR" evidence="10">
    <location>
        <begin position="26"/>
        <end position="150"/>
    </location>
</feature>
<evidence type="ECO:0000313" key="12">
    <source>
        <dbReference type="EMBL" id="KAK6917510.1"/>
    </source>
</evidence>
<dbReference type="GO" id="GO:0016887">
    <property type="term" value="F:ATP hydrolysis activity"/>
    <property type="evidence" value="ECO:0007669"/>
    <property type="project" value="InterPro"/>
</dbReference>
<dbReference type="InterPro" id="IPR003593">
    <property type="entry name" value="AAA+_ATPase"/>
</dbReference>
<dbReference type="InterPro" id="IPR050352">
    <property type="entry name" value="ABCG_transporters"/>
</dbReference>
<evidence type="ECO:0000256" key="9">
    <source>
        <dbReference type="SAM" id="Phobius"/>
    </source>
</evidence>
<feature type="transmembrane region" description="Helical" evidence="9">
    <location>
        <begin position="636"/>
        <end position="653"/>
    </location>
</feature>
<evidence type="ECO:0000259" key="10">
    <source>
        <dbReference type="PROSITE" id="PS50104"/>
    </source>
</evidence>
<feature type="transmembrane region" description="Helical" evidence="9">
    <location>
        <begin position="526"/>
        <end position="547"/>
    </location>
</feature>
<keyword evidence="13" id="KW-1185">Reference proteome</keyword>
<dbReference type="Pfam" id="PF01061">
    <property type="entry name" value="ABC2_membrane"/>
    <property type="match status" value="1"/>
</dbReference>
<keyword evidence="12" id="KW-0675">Receptor</keyword>
<comment type="subcellular location">
    <subcellularLocation>
        <location evidence="1">Membrane</location>
        <topology evidence="1">Multi-pass membrane protein</topology>
    </subcellularLocation>
</comment>
<dbReference type="FunFam" id="3.40.50.300:FF:000337">
    <property type="entry name" value="ABC transporter G family member 22"/>
    <property type="match status" value="1"/>
</dbReference>
<feature type="domain" description="ABC transporter" evidence="11">
    <location>
        <begin position="163"/>
        <end position="406"/>
    </location>
</feature>
<keyword evidence="8 9" id="KW-0472">Membrane</keyword>
<dbReference type="Proteomes" id="UP001370490">
    <property type="component" value="Unassembled WGS sequence"/>
</dbReference>
<keyword evidence="7 9" id="KW-1133">Transmembrane helix</keyword>
<evidence type="ECO:0000259" key="11">
    <source>
        <dbReference type="PROSITE" id="PS50893"/>
    </source>
</evidence>
<dbReference type="SUPFAM" id="SSF52540">
    <property type="entry name" value="P-loop containing nucleoside triphosphate hydrolases"/>
    <property type="match status" value="1"/>
</dbReference>
<dbReference type="Gene3D" id="3.40.50.10140">
    <property type="entry name" value="Toll/interleukin-1 receptor homology (TIR) domain"/>
    <property type="match status" value="1"/>
</dbReference>
<feature type="transmembrane region" description="Helical" evidence="9">
    <location>
        <begin position="713"/>
        <end position="733"/>
    </location>
</feature>
<comment type="caution">
    <text evidence="12">The sequence shown here is derived from an EMBL/GenBank/DDBJ whole genome shotgun (WGS) entry which is preliminary data.</text>
</comment>
<proteinExistence type="inferred from homology"/>
<feature type="transmembrane region" description="Helical" evidence="9">
    <location>
        <begin position="568"/>
        <end position="593"/>
    </location>
</feature>